<comment type="caution">
    <text evidence="1">The sequence shown here is derived from an EMBL/GenBank/DDBJ whole genome shotgun (WGS) entry which is preliminary data.</text>
</comment>
<dbReference type="PANTHER" id="PTHR47197:SF3">
    <property type="entry name" value="DIHYDRO-HEME D1 DEHYDROGENASE"/>
    <property type="match status" value="1"/>
</dbReference>
<dbReference type="SUPFAM" id="SSF50974">
    <property type="entry name" value="Nitrous oxide reductase, N-terminal domain"/>
    <property type="match status" value="2"/>
</dbReference>
<dbReference type="PANTHER" id="PTHR47197">
    <property type="entry name" value="PROTEIN NIRF"/>
    <property type="match status" value="1"/>
</dbReference>
<evidence type="ECO:0000313" key="2">
    <source>
        <dbReference type="Proteomes" id="UP001250181"/>
    </source>
</evidence>
<dbReference type="EMBL" id="JAWCTQ010000005">
    <property type="protein sequence ID" value="MDT9681731.1"/>
    <property type="molecule type" value="Genomic_DNA"/>
</dbReference>
<dbReference type="NCBIfam" id="TIGR02276">
    <property type="entry name" value="beta_rpt_yvtn"/>
    <property type="match status" value="2"/>
</dbReference>
<name>A0ABU3QGC7_9ACTN</name>
<accession>A0ABU3QGC7</accession>
<evidence type="ECO:0000313" key="1">
    <source>
        <dbReference type="EMBL" id="MDT9681731.1"/>
    </source>
</evidence>
<dbReference type="InterPro" id="IPR015943">
    <property type="entry name" value="WD40/YVTN_repeat-like_dom_sf"/>
</dbReference>
<proteinExistence type="predicted"/>
<keyword evidence="2" id="KW-1185">Reference proteome</keyword>
<sequence>MNVSNTKQPRVVATVPVGARPVGVAVDVHDRVFVTNSGAGTVSVIDSRTNTVSTTLTVGPHPEGVATDPQFGVYVANSGANTVSMINKSNVLVATVRIDVPLAPSPRMKGVAVDHFLSRAYVANRGSHRVWIIRISGALPPFAHEFVEVPDPLDVAVDPTSHRVYVTQPGFNTVSVVDPATDRVIATVPVGPRPTGIAVDAPRHRVHVADSGSTAVSVIDTATGGVTDTDVAAGPVDVAVDSRGDAYVTRSDGTVAVIGAASHGVSAAVPVGSRPEGLAFEPHSGRVYVANSGDGTVSAIAPTGG</sequence>
<dbReference type="InterPro" id="IPR011045">
    <property type="entry name" value="N2O_reductase_N"/>
</dbReference>
<reference evidence="1 2" key="1">
    <citation type="submission" date="2023-09" db="EMBL/GenBank/DDBJ databases">
        <title>Streptomyces sp. nov.: A antagonism against Alternaria gaisen Producing Streptochlin, Isolated from Tamarix root soil.</title>
        <authorList>
            <person name="Chen Y."/>
        </authorList>
    </citation>
    <scope>NUCLEOTIDE SEQUENCE [LARGE SCALE GENOMIC DNA]</scope>
    <source>
        <strain evidence="1 2">TRM76323</strain>
    </source>
</reference>
<organism evidence="1 2">
    <name type="scientific">Streptomyces tamarix</name>
    <dbReference type="NCBI Taxonomy" id="3078565"/>
    <lineage>
        <taxon>Bacteria</taxon>
        <taxon>Bacillati</taxon>
        <taxon>Actinomycetota</taxon>
        <taxon>Actinomycetes</taxon>
        <taxon>Kitasatosporales</taxon>
        <taxon>Streptomycetaceae</taxon>
        <taxon>Streptomyces</taxon>
    </lineage>
</organism>
<dbReference type="Gene3D" id="2.130.10.10">
    <property type="entry name" value="YVTN repeat-like/Quinoprotein amine dehydrogenase"/>
    <property type="match status" value="3"/>
</dbReference>
<dbReference type="InterPro" id="IPR011964">
    <property type="entry name" value="YVTN_b-propeller_repeat"/>
</dbReference>
<dbReference type="Proteomes" id="UP001250181">
    <property type="component" value="Unassembled WGS sequence"/>
</dbReference>
<dbReference type="InterPro" id="IPR051200">
    <property type="entry name" value="Host-pathogen_enzymatic-act"/>
</dbReference>
<dbReference type="RefSeq" id="WP_315876822.1">
    <property type="nucleotide sequence ID" value="NZ_JAWCTQ010000005.1"/>
</dbReference>
<protein>
    <submittedName>
        <fullName evidence="1">YncE family protein</fullName>
    </submittedName>
</protein>
<gene>
    <name evidence="1" type="ORF">RND61_06535</name>
</gene>